<dbReference type="RefSeq" id="WP_336587537.1">
    <property type="nucleotide sequence ID" value="NZ_JBBAXC010000011.1"/>
</dbReference>
<dbReference type="PRINTS" id="PR00813">
    <property type="entry name" value="BCTERIALGSPG"/>
</dbReference>
<dbReference type="InterPro" id="IPR045584">
    <property type="entry name" value="Pilin-like"/>
</dbReference>
<comment type="similarity">
    <text evidence="9 10">Belongs to the ComGC family.</text>
</comment>
<gene>
    <name evidence="11" type="primary">comGC</name>
    <name evidence="11" type="ORF">WAK64_13610</name>
</gene>
<evidence type="ECO:0000256" key="1">
    <source>
        <dbReference type="ARBA" id="ARBA00004162"/>
    </source>
</evidence>
<accession>A0ABU8HFF1</accession>
<keyword evidence="7" id="KW-0472">Membrane</keyword>
<dbReference type="NCBIfam" id="TIGR02532">
    <property type="entry name" value="IV_pilin_GFxxxE"/>
    <property type="match status" value="1"/>
</dbReference>
<evidence type="ECO:0000256" key="5">
    <source>
        <dbReference type="ARBA" id="ARBA00022692"/>
    </source>
</evidence>
<keyword evidence="6" id="KW-1133">Transmembrane helix</keyword>
<evidence type="ECO:0000256" key="6">
    <source>
        <dbReference type="ARBA" id="ARBA00022989"/>
    </source>
</evidence>
<proteinExistence type="inferred from homology"/>
<evidence type="ECO:0000256" key="3">
    <source>
        <dbReference type="ARBA" id="ARBA00022475"/>
    </source>
</evidence>
<evidence type="ECO:0000256" key="10">
    <source>
        <dbReference type="PIRNR" id="PIRNR029928"/>
    </source>
</evidence>
<keyword evidence="4" id="KW-0488">Methylation</keyword>
<keyword evidence="3 10" id="KW-1003">Cell membrane</keyword>
<dbReference type="InterPro" id="IPR012902">
    <property type="entry name" value="N_methyl_site"/>
</dbReference>
<evidence type="ECO:0000256" key="7">
    <source>
        <dbReference type="ARBA" id="ARBA00023136"/>
    </source>
</evidence>
<evidence type="ECO:0000313" key="12">
    <source>
        <dbReference type="Proteomes" id="UP001312865"/>
    </source>
</evidence>
<dbReference type="InterPro" id="IPR000983">
    <property type="entry name" value="Bac_GSPG_pilin"/>
</dbReference>
<sequence>MKQWNNEKGFTMIEMMIVLLVISVVLLLAIPNLTNRSDSINDKGCEALVTMIEGQVEAYKLDFNATPGSIDDLVNEGYLKTNQNVCSNGKTYVISNGKVEEQAAP</sequence>
<comment type="caution">
    <text evidence="11">The sequence shown here is derived from an EMBL/GenBank/DDBJ whole genome shotgun (WGS) entry which is preliminary data.</text>
</comment>
<keyword evidence="12" id="KW-1185">Reference proteome</keyword>
<dbReference type="SUPFAM" id="SSF54523">
    <property type="entry name" value="Pili subunits"/>
    <property type="match status" value="1"/>
</dbReference>
<dbReference type="Gene3D" id="3.30.700.10">
    <property type="entry name" value="Glycoprotein, Type 4 Pilin"/>
    <property type="match status" value="1"/>
</dbReference>
<evidence type="ECO:0000256" key="4">
    <source>
        <dbReference type="ARBA" id="ARBA00022481"/>
    </source>
</evidence>
<name>A0ABU8HFF1_9BACI</name>
<comment type="function">
    <text evidence="10">Required for transformation and DNA binding.</text>
</comment>
<evidence type="ECO:0000313" key="11">
    <source>
        <dbReference type="EMBL" id="MEI5908091.1"/>
    </source>
</evidence>
<dbReference type="NCBIfam" id="NF040999">
    <property type="entry name" value="pilin_ComGC"/>
    <property type="match status" value="1"/>
</dbReference>
<keyword evidence="10" id="KW-0813">Transport</keyword>
<dbReference type="InterPro" id="IPR016940">
    <property type="entry name" value="ComGC"/>
</dbReference>
<evidence type="ECO:0000256" key="9">
    <source>
        <dbReference type="ARBA" id="ARBA00043982"/>
    </source>
</evidence>
<keyword evidence="8 10" id="KW-0178">Competence</keyword>
<evidence type="ECO:0000256" key="2">
    <source>
        <dbReference type="ARBA" id="ARBA00004241"/>
    </source>
</evidence>
<dbReference type="EMBL" id="JBBAXC010000011">
    <property type="protein sequence ID" value="MEI5908091.1"/>
    <property type="molecule type" value="Genomic_DNA"/>
</dbReference>
<organism evidence="11 12">
    <name type="scientific">Bacillus spongiae</name>
    <dbReference type="NCBI Taxonomy" id="2683610"/>
    <lineage>
        <taxon>Bacteria</taxon>
        <taxon>Bacillati</taxon>
        <taxon>Bacillota</taxon>
        <taxon>Bacilli</taxon>
        <taxon>Bacillales</taxon>
        <taxon>Bacillaceae</taxon>
        <taxon>Bacillus</taxon>
    </lineage>
</organism>
<dbReference type="PIRSF" id="PIRSF029928">
    <property type="entry name" value="Late_competence_ComGC"/>
    <property type="match status" value="1"/>
</dbReference>
<keyword evidence="5" id="KW-0812">Transmembrane</keyword>
<comment type="subcellular location">
    <subcellularLocation>
        <location evidence="1">Cell membrane</location>
        <topology evidence="1">Single-pass membrane protein</topology>
    </subcellularLocation>
    <subcellularLocation>
        <location evidence="2">Cell surface</location>
    </subcellularLocation>
</comment>
<dbReference type="Pfam" id="PF07963">
    <property type="entry name" value="N_methyl"/>
    <property type="match status" value="1"/>
</dbReference>
<reference evidence="11 12" key="1">
    <citation type="journal article" date="2018" name="J. Microbiol.">
        <title>Bacillus spongiae sp. nov., isolated from sponge of Jeju Island.</title>
        <authorList>
            <person name="Lee G.E."/>
            <person name="Im W.T."/>
            <person name="Park J.S."/>
        </authorList>
    </citation>
    <scope>NUCLEOTIDE SEQUENCE [LARGE SCALE GENOMIC DNA]</scope>
    <source>
        <strain evidence="11 12">135PIL107-10</strain>
    </source>
</reference>
<protein>
    <recommendedName>
        <fullName evidence="10">ComG operon protein 3</fullName>
    </recommendedName>
</protein>
<dbReference type="Proteomes" id="UP001312865">
    <property type="component" value="Unassembled WGS sequence"/>
</dbReference>
<comment type="subunit">
    <text evidence="10">Homodimer.</text>
</comment>
<evidence type="ECO:0000256" key="8">
    <source>
        <dbReference type="ARBA" id="ARBA00023287"/>
    </source>
</evidence>